<dbReference type="InterPro" id="IPR036188">
    <property type="entry name" value="FAD/NAD-bd_sf"/>
</dbReference>
<dbReference type="InterPro" id="IPR006311">
    <property type="entry name" value="TAT_signal"/>
</dbReference>
<evidence type="ECO:0000313" key="7">
    <source>
        <dbReference type="EMBL" id="MDL2059776.1"/>
    </source>
</evidence>
<proteinExistence type="inferred from homology"/>
<keyword evidence="4 5" id="KW-0560">Oxidoreductase</keyword>
<keyword evidence="3 5" id="KW-0274">FAD</keyword>
<evidence type="ECO:0000313" key="8">
    <source>
        <dbReference type="Proteomes" id="UP001165481"/>
    </source>
</evidence>
<dbReference type="PANTHER" id="PTHR43400:SF7">
    <property type="entry name" value="FAD-DEPENDENT OXIDOREDUCTASE 2 FAD BINDING DOMAIN-CONTAINING PROTEIN"/>
    <property type="match status" value="1"/>
</dbReference>
<evidence type="ECO:0000256" key="5">
    <source>
        <dbReference type="RuleBase" id="RU366062"/>
    </source>
</evidence>
<dbReference type="PROSITE" id="PS51318">
    <property type="entry name" value="TAT"/>
    <property type="match status" value="1"/>
</dbReference>
<dbReference type="InterPro" id="IPR027477">
    <property type="entry name" value="Succ_DH/fumarate_Rdtase_cat_sf"/>
</dbReference>
<dbReference type="SUPFAM" id="SSF56425">
    <property type="entry name" value="Succinate dehydrogenase/fumarate reductase flavoprotein, catalytic domain"/>
    <property type="match status" value="1"/>
</dbReference>
<comment type="cofactor">
    <cofactor evidence="1">
        <name>FAD</name>
        <dbReference type="ChEBI" id="CHEBI:57692"/>
    </cofactor>
</comment>
<dbReference type="SUPFAM" id="SSF51905">
    <property type="entry name" value="FAD/NAD(P)-binding domain"/>
    <property type="match status" value="1"/>
</dbReference>
<gene>
    <name evidence="7" type="ORF">MUN46_007525</name>
</gene>
<dbReference type="Pfam" id="PF00890">
    <property type="entry name" value="FAD_binding_2"/>
    <property type="match status" value="1"/>
</dbReference>
<dbReference type="Proteomes" id="UP001165481">
    <property type="component" value="Unassembled WGS sequence"/>
</dbReference>
<evidence type="ECO:0000259" key="6">
    <source>
        <dbReference type="Pfam" id="PF00890"/>
    </source>
</evidence>
<feature type="chain" id="PRO_5044956634" evidence="5">
    <location>
        <begin position="26"/>
        <end position="503"/>
    </location>
</feature>
<dbReference type="PRINTS" id="PR00368">
    <property type="entry name" value="FADPNR"/>
</dbReference>
<keyword evidence="5" id="KW-0732">Signal</keyword>
<dbReference type="NCBIfam" id="TIGR01813">
    <property type="entry name" value="flavo_cyto_c"/>
    <property type="match status" value="1"/>
</dbReference>
<accession>A0ABT7IPH0</accession>
<keyword evidence="8" id="KW-1185">Reference proteome</keyword>
<dbReference type="Gene3D" id="3.50.50.60">
    <property type="entry name" value="FAD/NAD(P)-binding domain"/>
    <property type="match status" value="1"/>
</dbReference>
<dbReference type="EMBL" id="JAKZJU020000001">
    <property type="protein sequence ID" value="MDL2059776.1"/>
    <property type="molecule type" value="Genomic_DNA"/>
</dbReference>
<sequence length="503" mass="54500">MQTSRRQLLIGSLAGAAAVPFAASAAPQAAGAVKWDETTDVVIIGSGFAGLAAAIEAKSAGAEAVVLEKMRTPGGNSIINGGILSAPGCPQQKKHGIKDSPELLMQDMLRAGSYLNYPDKVRYIAERALDNYWWCINTLHVEFNPDAIGQEGGHSVPRYVCTKNGSGSGIVQQELKKLKELNVPIRLRSYVEHIFRNPETGAVEGVRVRKNYRFPDAKSGTAYNLRAKKGVILCYGGFGADVEFRSMYDPRLTGQFQTTNQPGATSEMWRETAAIGCAQIQQDWIQCGPWCNPREKGMGLGVVFNQTGGAEFGLWVNSKGDRFVNELANRKVRADAIFALHQQGMKAYAIIDANGAAKVDAMHKNCMQRLLDRKVIDKYNTLDELIAAVKLPNLKKSIAEVNESVKTGKDEHFGRYMNKEFKPLGTAPWYICECIPKVHHCMGGLVTTPDGRVVDIKTSKPIPGLWAAGESTGGVHGAVRLGSCATLDCLVMGRSVGKSAARA</sequence>
<comment type="similarity">
    <text evidence="5">Belongs to the FAD-dependent oxidoreductase 2 family. FRD/SDH subfamily.</text>
</comment>
<evidence type="ECO:0000256" key="2">
    <source>
        <dbReference type="ARBA" id="ARBA00022630"/>
    </source>
</evidence>
<evidence type="ECO:0000256" key="1">
    <source>
        <dbReference type="ARBA" id="ARBA00001974"/>
    </source>
</evidence>
<dbReference type="InterPro" id="IPR003953">
    <property type="entry name" value="FAD-dep_OxRdtase_2_FAD-bd"/>
</dbReference>
<reference evidence="7" key="1">
    <citation type="submission" date="2023-03" db="EMBL/GenBank/DDBJ databases">
        <title>Mesosutterella sp. nov. isolated from porcine feces.</title>
        <authorList>
            <person name="Yu S."/>
        </authorList>
    </citation>
    <scope>NUCLEOTIDE SEQUENCE</scope>
    <source>
        <strain evidence="7">AGMB02718</strain>
    </source>
</reference>
<feature type="signal peptide" evidence="5">
    <location>
        <begin position="1"/>
        <end position="25"/>
    </location>
</feature>
<evidence type="ECO:0000256" key="3">
    <source>
        <dbReference type="ARBA" id="ARBA00022827"/>
    </source>
</evidence>
<organism evidence="7 8">
    <name type="scientific">Mesosutterella faecium</name>
    <dbReference type="NCBI Taxonomy" id="2925194"/>
    <lineage>
        <taxon>Bacteria</taxon>
        <taxon>Pseudomonadati</taxon>
        <taxon>Pseudomonadota</taxon>
        <taxon>Betaproteobacteria</taxon>
        <taxon>Burkholderiales</taxon>
        <taxon>Sutterellaceae</taxon>
        <taxon>Mesosutterella</taxon>
    </lineage>
</organism>
<feature type="domain" description="FAD-dependent oxidoreductase 2 FAD-binding" evidence="6">
    <location>
        <begin position="40"/>
        <end position="484"/>
    </location>
</feature>
<dbReference type="PANTHER" id="PTHR43400">
    <property type="entry name" value="FUMARATE REDUCTASE"/>
    <property type="match status" value="1"/>
</dbReference>
<dbReference type="InterPro" id="IPR050315">
    <property type="entry name" value="FAD-oxidoreductase_2"/>
</dbReference>
<dbReference type="InterPro" id="IPR010960">
    <property type="entry name" value="Flavocytochrome_c"/>
</dbReference>
<name>A0ABT7IPH0_9BURK</name>
<dbReference type="Gene3D" id="3.90.700.10">
    <property type="entry name" value="Succinate dehydrogenase/fumarate reductase flavoprotein, catalytic domain"/>
    <property type="match status" value="1"/>
</dbReference>
<comment type="caution">
    <text evidence="7">The sequence shown here is derived from an EMBL/GenBank/DDBJ whole genome shotgun (WGS) entry which is preliminary data.</text>
</comment>
<keyword evidence="2 5" id="KW-0285">Flavoprotein</keyword>
<dbReference type="RefSeq" id="WP_243377188.1">
    <property type="nucleotide sequence ID" value="NZ_JAKZJU020000001.1"/>
</dbReference>
<protein>
    <submittedName>
        <fullName evidence="7">Flavocytochrome c</fullName>
    </submittedName>
</protein>
<evidence type="ECO:0000256" key="4">
    <source>
        <dbReference type="ARBA" id="ARBA00023002"/>
    </source>
</evidence>